<dbReference type="AlphaFoldDB" id="A0A5E6MB16"/>
<gene>
    <name evidence="1" type="primary">ppgK</name>
    <name evidence="1" type="ORF">MAMT_01313</name>
</gene>
<keyword evidence="1" id="KW-0808">Transferase</keyword>
<dbReference type="EMBL" id="CABFVA020000072">
    <property type="protein sequence ID" value="VVM06605.1"/>
    <property type="molecule type" value="Genomic_DNA"/>
</dbReference>
<dbReference type="EC" id="2.7.1.63" evidence="1"/>
<accession>A0A5E6MB16</accession>
<dbReference type="InterPro" id="IPR043129">
    <property type="entry name" value="ATPase_NBD"/>
</dbReference>
<dbReference type="Gene3D" id="3.30.420.40">
    <property type="match status" value="2"/>
</dbReference>
<sequence length="242" mass="26695">MVKKKEHRKDDSAREKTLVLDVGGHHVKVYASDHPEPREIATGPKFTPQMLVREVGRLVPDWAYSRVAIGYPGPVRKGRPAEEPLHLGPGWTSYDFEKGFELPVRIVNDAAMQALGSYRGGDMLFLGLGTGLGSALIVEGVLQPLQLEAVPYRKGKTVEAYVGEAGLQSLGHKKWRSHVRRVVALLRYIVQADYVILGGGNVRLLKKLPPDCFPGENALAFPGGLRLWEGLPAELRGTKVYR</sequence>
<dbReference type="RefSeq" id="WP_142660166.1">
    <property type="nucleotide sequence ID" value="NZ_CABFVA020000072.1"/>
</dbReference>
<dbReference type="OrthoDB" id="9795247at2"/>
<dbReference type="InterPro" id="IPR000600">
    <property type="entry name" value="ROK"/>
</dbReference>
<dbReference type="Pfam" id="PF00480">
    <property type="entry name" value="ROK"/>
    <property type="match status" value="1"/>
</dbReference>
<organism evidence="1 2">
    <name type="scientific">Methylacidimicrobium tartarophylax</name>
    <dbReference type="NCBI Taxonomy" id="1041768"/>
    <lineage>
        <taxon>Bacteria</taxon>
        <taxon>Pseudomonadati</taxon>
        <taxon>Verrucomicrobiota</taxon>
        <taxon>Methylacidimicrobium</taxon>
    </lineage>
</organism>
<evidence type="ECO:0000313" key="2">
    <source>
        <dbReference type="Proteomes" id="UP000334923"/>
    </source>
</evidence>
<reference evidence="1 2" key="1">
    <citation type="submission" date="2019-09" db="EMBL/GenBank/DDBJ databases">
        <authorList>
            <person name="Cremers G."/>
        </authorList>
    </citation>
    <scope>NUCLEOTIDE SEQUENCE [LARGE SCALE GENOMIC DNA]</scope>
    <source>
        <strain evidence="1">4A</strain>
    </source>
</reference>
<dbReference type="Proteomes" id="UP000334923">
    <property type="component" value="Unassembled WGS sequence"/>
</dbReference>
<evidence type="ECO:0000313" key="1">
    <source>
        <dbReference type="EMBL" id="VVM06605.1"/>
    </source>
</evidence>
<name>A0A5E6MB16_9BACT</name>
<keyword evidence="1" id="KW-0418">Kinase</keyword>
<dbReference type="GO" id="GO:0047330">
    <property type="term" value="F:polyphosphate-glucose phosphotransferase activity"/>
    <property type="evidence" value="ECO:0007669"/>
    <property type="project" value="UniProtKB-EC"/>
</dbReference>
<keyword evidence="2" id="KW-1185">Reference proteome</keyword>
<proteinExistence type="predicted"/>
<protein>
    <submittedName>
        <fullName evidence="1">Polyphosphate glucokinase</fullName>
        <ecNumber evidence="1">2.7.1.63</ecNumber>
    </submittedName>
</protein>
<dbReference type="SUPFAM" id="SSF53067">
    <property type="entry name" value="Actin-like ATPase domain"/>
    <property type="match status" value="1"/>
</dbReference>